<dbReference type="Proteomes" id="UP000005240">
    <property type="component" value="Unassembled WGS sequence"/>
</dbReference>
<feature type="compositionally biased region" description="Polar residues" evidence="1">
    <location>
        <begin position="473"/>
        <end position="488"/>
    </location>
</feature>
<reference evidence="2" key="2">
    <citation type="submission" date="2016-05" db="EMBL/GenBank/DDBJ databases">
        <title>Comparative analysis highlights variable genome content of wheat rusts and divergence of the mating loci.</title>
        <authorList>
            <person name="Cuomo C.A."/>
            <person name="Bakkeren G."/>
            <person name="Szabo L."/>
            <person name="Khalil H."/>
            <person name="Joly D."/>
            <person name="Goldberg J."/>
            <person name="Young S."/>
            <person name="Zeng Q."/>
            <person name="Fellers J."/>
        </authorList>
    </citation>
    <scope>NUCLEOTIDE SEQUENCE [LARGE SCALE GENOMIC DNA]</scope>
    <source>
        <strain evidence="2">1-1 BBBD Race 1</strain>
    </source>
</reference>
<evidence type="ECO:0000313" key="3">
    <source>
        <dbReference type="EnsemblFungi" id="PTTG_28786-t43_1-p1"/>
    </source>
</evidence>
<sequence length="494" mass="54603">MSDLNIQDTTSSVKAATQQTAQAAGEGSQTAHHPQSAPTGGPDPAANPAAAASQGPGIPPKQPKPKQPKTKQAPEQPKAKPVTRAAAKNPPHPPQSDTTQGATSNKNPVDPEIGEMFSTPRQTPAAESGPIAIDIDDESNEESKQEARRILMAKMIKAEKAGDKVKAERYSKMYEAVLADQRPKHRKTAVDTEVRAAFQPPVIPQKRPSVAGEVTQVRSVKFIVGRTNSHDDGGFTPYFHKLLLKCKGPLPLPIFNCEWQENALSHHSKNRPKTDETAAEKGLRYHGYPVPDEFLQNFSDWTLNHRVFHQTMRDRYNYPVLAEWILVHKEHCDKLHRKHGFMVALRYNVRIRNNAFAFRVKEEGDESFSDISKFKQETADEMISMCRDFNEINLAENPYAIGDGRVGGDPIKGIKPQKQRQSNHQLNQQAQPTSAKLKAKAATEENVTSTSGPASLPPKPERAQSRAPPGSSYKGNQYNPNHVGGSTRNRAREQ</sequence>
<keyword evidence="4" id="KW-1185">Reference proteome</keyword>
<dbReference type="VEuPathDB" id="FungiDB:PTTG_28786"/>
<protein>
    <submittedName>
        <fullName evidence="2 3">Uncharacterized protein</fullName>
    </submittedName>
</protein>
<feature type="region of interest" description="Disordered" evidence="1">
    <location>
        <begin position="406"/>
        <end position="494"/>
    </location>
</feature>
<feature type="compositionally biased region" description="Polar residues" evidence="1">
    <location>
        <begin position="419"/>
        <end position="434"/>
    </location>
</feature>
<evidence type="ECO:0000256" key="1">
    <source>
        <dbReference type="SAM" id="MobiDB-lite"/>
    </source>
</evidence>
<evidence type="ECO:0000313" key="2">
    <source>
        <dbReference type="EMBL" id="OAV89173.1"/>
    </source>
</evidence>
<name>A0A180GBA0_PUCT1</name>
<feature type="compositionally biased region" description="Low complexity" evidence="1">
    <location>
        <begin position="9"/>
        <end position="56"/>
    </location>
</feature>
<evidence type="ECO:0000313" key="4">
    <source>
        <dbReference type="Proteomes" id="UP000005240"/>
    </source>
</evidence>
<dbReference type="STRING" id="630390.A0A180GBA0"/>
<organism evidence="2">
    <name type="scientific">Puccinia triticina (isolate 1-1 / race 1 (BBBD))</name>
    <name type="common">Brown leaf rust fungus</name>
    <dbReference type="NCBI Taxonomy" id="630390"/>
    <lineage>
        <taxon>Eukaryota</taxon>
        <taxon>Fungi</taxon>
        <taxon>Dikarya</taxon>
        <taxon>Basidiomycota</taxon>
        <taxon>Pucciniomycotina</taxon>
        <taxon>Pucciniomycetes</taxon>
        <taxon>Pucciniales</taxon>
        <taxon>Pucciniaceae</taxon>
        <taxon>Puccinia</taxon>
    </lineage>
</organism>
<dbReference type="EnsemblFungi" id="PTTG_28786-t43_1">
    <property type="protein sequence ID" value="PTTG_28786-t43_1-p1"/>
    <property type="gene ID" value="PTTG_28786"/>
</dbReference>
<reference evidence="2" key="1">
    <citation type="submission" date="2009-11" db="EMBL/GenBank/DDBJ databases">
        <authorList>
            <consortium name="The Broad Institute Genome Sequencing Platform"/>
            <person name="Ward D."/>
            <person name="Feldgarden M."/>
            <person name="Earl A."/>
            <person name="Young S.K."/>
            <person name="Zeng Q."/>
            <person name="Koehrsen M."/>
            <person name="Alvarado L."/>
            <person name="Berlin A."/>
            <person name="Bochicchio J."/>
            <person name="Borenstein D."/>
            <person name="Chapman S.B."/>
            <person name="Chen Z."/>
            <person name="Engels R."/>
            <person name="Freedman E."/>
            <person name="Gellesch M."/>
            <person name="Goldberg J."/>
            <person name="Griggs A."/>
            <person name="Gujja S."/>
            <person name="Heilman E."/>
            <person name="Heiman D."/>
            <person name="Hepburn T."/>
            <person name="Howarth C."/>
            <person name="Jen D."/>
            <person name="Larson L."/>
            <person name="Lewis B."/>
            <person name="Mehta T."/>
            <person name="Park D."/>
            <person name="Pearson M."/>
            <person name="Roberts A."/>
            <person name="Saif S."/>
            <person name="Shea T."/>
            <person name="Shenoy N."/>
            <person name="Sisk P."/>
            <person name="Stolte C."/>
            <person name="Sykes S."/>
            <person name="Thomson T."/>
            <person name="Walk T."/>
            <person name="White J."/>
            <person name="Yandava C."/>
            <person name="Izard J."/>
            <person name="Baranova O.V."/>
            <person name="Blanton J.M."/>
            <person name="Tanner A.C."/>
            <person name="Dewhirst F.E."/>
            <person name="Haas B."/>
            <person name="Nusbaum C."/>
            <person name="Birren B."/>
        </authorList>
    </citation>
    <scope>NUCLEOTIDE SEQUENCE [LARGE SCALE GENOMIC DNA]</scope>
    <source>
        <strain evidence="2">1-1 BBBD Race 1</strain>
    </source>
</reference>
<feature type="compositionally biased region" description="Low complexity" evidence="1">
    <location>
        <begin position="70"/>
        <end position="80"/>
    </location>
</feature>
<reference evidence="3 4" key="3">
    <citation type="journal article" date="2017" name="G3 (Bethesda)">
        <title>Comparative analysis highlights variable genome content of wheat rusts and divergence of the mating loci.</title>
        <authorList>
            <person name="Cuomo C.A."/>
            <person name="Bakkeren G."/>
            <person name="Khalil H.B."/>
            <person name="Panwar V."/>
            <person name="Joly D."/>
            <person name="Linning R."/>
            <person name="Sakthikumar S."/>
            <person name="Song X."/>
            <person name="Adiconis X."/>
            <person name="Fan L."/>
            <person name="Goldberg J.M."/>
            <person name="Levin J.Z."/>
            <person name="Young S."/>
            <person name="Zeng Q."/>
            <person name="Anikster Y."/>
            <person name="Bruce M."/>
            <person name="Wang M."/>
            <person name="Yin C."/>
            <person name="McCallum B."/>
            <person name="Szabo L.J."/>
            <person name="Hulbert S."/>
            <person name="Chen X."/>
            <person name="Fellers J.P."/>
        </authorList>
    </citation>
    <scope>NUCLEOTIDE SEQUENCE</scope>
    <source>
        <strain evidence="3">isolate 1-1 / race 1 (BBBD)</strain>
        <strain evidence="4">Isolate 1-1 / race 1 (BBBD)</strain>
    </source>
</reference>
<proteinExistence type="predicted"/>
<reference evidence="3" key="4">
    <citation type="submission" date="2025-05" db="UniProtKB">
        <authorList>
            <consortium name="EnsemblFungi"/>
        </authorList>
    </citation>
    <scope>IDENTIFICATION</scope>
    <source>
        <strain evidence="3">isolate 1-1 / race 1 (BBBD)</strain>
    </source>
</reference>
<feature type="region of interest" description="Disordered" evidence="1">
    <location>
        <begin position="1"/>
        <end position="127"/>
    </location>
</feature>
<dbReference type="AlphaFoldDB" id="A0A180GBA0"/>
<gene>
    <name evidence="2" type="ORF">PTTG_28786</name>
</gene>
<accession>A0A180GBA0</accession>
<feature type="compositionally biased region" description="Polar residues" evidence="1">
    <location>
        <begin position="95"/>
        <end position="107"/>
    </location>
</feature>
<dbReference type="EMBL" id="ADAS02000138">
    <property type="protein sequence ID" value="OAV89173.1"/>
    <property type="molecule type" value="Genomic_DNA"/>
</dbReference>